<evidence type="ECO:0000256" key="1">
    <source>
        <dbReference type="ARBA" id="ARBA00010716"/>
    </source>
</evidence>
<feature type="binding site" evidence="7">
    <location>
        <position position="131"/>
    </location>
    <ligand>
        <name>Zn(2+)</name>
        <dbReference type="ChEBI" id="CHEBI:29105"/>
    </ligand>
</feature>
<dbReference type="InterPro" id="IPR003764">
    <property type="entry name" value="GlcNAc_6-P_deAcase"/>
</dbReference>
<dbReference type="PIRSF" id="PIRSF038994">
    <property type="entry name" value="NagA"/>
    <property type="match status" value="1"/>
</dbReference>
<dbReference type="GO" id="GO:0046872">
    <property type="term" value="F:metal ion binding"/>
    <property type="evidence" value="ECO:0007669"/>
    <property type="project" value="UniProtKB-KW"/>
</dbReference>
<sequence length="412" mass="44106">MKTLFVNAHVISPDVDCADTAVLLDGARIAALFNPGDALPAADQVIDLAGHYLLPGFFDIHTHGCDGHDFCDGTPAAVRGIARHKLSQGVTSFLGTTLTLPEEELARSLQAAKDYMSADPDGAVIPAIHLEGPFFAAEGAGAQNPAYLQAPDIALVRRLHALYPVAKLSYSLELDPQCSFVRDLVELGVMPSCAHSLASYELFKQSCFLGLKHMTHFCNVMTPLHHLKFGLVGGGLLHRDVFVELICDGVHLCPEMIQLLFMVKGCDQIMLITDSMRAAGMPDGDYSLGGLPVVVSNGCARLKTGQVAGSTLLFHEGLKRVRALTGLPLSQLVKTCAWNQARSLNITGIGKIAPGFHADLAVLDHDLNPAQTWVGGTLRWPHGMPCLTACREATEGPARLAPPKKTRQINAS</sequence>
<dbReference type="SUPFAM" id="SSF51556">
    <property type="entry name" value="Metallo-dependent hydrolases"/>
    <property type="match status" value="1"/>
</dbReference>
<evidence type="ECO:0000256" key="6">
    <source>
        <dbReference type="PIRSR" id="PIRSR038994-1"/>
    </source>
</evidence>
<dbReference type="InterPro" id="IPR032466">
    <property type="entry name" value="Metal_Hydrolase"/>
</dbReference>
<evidence type="ECO:0000256" key="5">
    <source>
        <dbReference type="PIRNR" id="PIRNR038994"/>
    </source>
</evidence>
<evidence type="ECO:0000256" key="2">
    <source>
        <dbReference type="ARBA" id="ARBA00022723"/>
    </source>
</evidence>
<dbReference type="Proteomes" id="UP001238163">
    <property type="component" value="Unassembled WGS sequence"/>
</dbReference>
<dbReference type="RefSeq" id="WP_307261091.1">
    <property type="nucleotide sequence ID" value="NZ_JAUSVL010000001.1"/>
</dbReference>
<feature type="binding site" evidence="7">
    <location>
        <position position="195"/>
    </location>
    <ligand>
        <name>Zn(2+)</name>
        <dbReference type="ChEBI" id="CHEBI:29105"/>
    </ligand>
</feature>
<dbReference type="AlphaFoldDB" id="A0AAE3VFU9"/>
<dbReference type="InterPro" id="IPR006680">
    <property type="entry name" value="Amidohydro-rel"/>
</dbReference>
<comment type="caution">
    <text evidence="9">The sequence shown here is derived from an EMBL/GenBank/DDBJ whole genome shotgun (WGS) entry which is preliminary data.</text>
</comment>
<evidence type="ECO:0000256" key="4">
    <source>
        <dbReference type="ARBA" id="ARBA00023277"/>
    </source>
</evidence>
<accession>A0AAE3VFU9</accession>
<evidence type="ECO:0000313" key="10">
    <source>
        <dbReference type="Proteomes" id="UP001238163"/>
    </source>
</evidence>
<evidence type="ECO:0000313" key="9">
    <source>
        <dbReference type="EMBL" id="MDQ0289636.1"/>
    </source>
</evidence>
<dbReference type="InterPro" id="IPR011059">
    <property type="entry name" value="Metal-dep_hydrolase_composite"/>
</dbReference>
<dbReference type="Pfam" id="PF01979">
    <property type="entry name" value="Amidohydro_1"/>
    <property type="match status" value="1"/>
</dbReference>
<feature type="domain" description="Amidohydrolase-related" evidence="8">
    <location>
        <begin position="52"/>
        <end position="377"/>
    </location>
</feature>
<evidence type="ECO:0000259" key="8">
    <source>
        <dbReference type="Pfam" id="PF01979"/>
    </source>
</evidence>
<proteinExistence type="inferred from homology"/>
<keyword evidence="3 5" id="KW-0378">Hydrolase</keyword>
<name>A0AAE3VFU9_9BACT</name>
<dbReference type="PANTHER" id="PTHR11113">
    <property type="entry name" value="N-ACETYLGLUCOSAMINE-6-PHOSPHATE DEACETYLASE"/>
    <property type="match status" value="1"/>
</dbReference>
<keyword evidence="2 7" id="KW-0479">Metal-binding</keyword>
<dbReference type="EC" id="3.5.1.25" evidence="9"/>
<evidence type="ECO:0000256" key="7">
    <source>
        <dbReference type="PIRSR" id="PIRSR038994-3"/>
    </source>
</evidence>
<keyword evidence="10" id="KW-1185">Reference proteome</keyword>
<feature type="active site" description="Proton donor/acceptor" evidence="6">
    <location>
        <position position="274"/>
    </location>
</feature>
<feature type="binding site" evidence="7">
    <location>
        <position position="216"/>
    </location>
    <ligand>
        <name>Zn(2+)</name>
        <dbReference type="ChEBI" id="CHEBI:29105"/>
    </ligand>
</feature>
<dbReference type="CDD" id="cd00854">
    <property type="entry name" value="NagA"/>
    <property type="match status" value="1"/>
</dbReference>
<dbReference type="GO" id="GO:0006046">
    <property type="term" value="P:N-acetylglucosamine catabolic process"/>
    <property type="evidence" value="ECO:0007669"/>
    <property type="project" value="TreeGrafter"/>
</dbReference>
<keyword evidence="4 5" id="KW-0119">Carbohydrate metabolism</keyword>
<protein>
    <submittedName>
        <fullName evidence="9">N-acetylglucosamine-6-phosphate deacetylase</fullName>
        <ecNumber evidence="9">3.5.1.25</ecNumber>
    </submittedName>
</protein>
<dbReference type="Gene3D" id="2.30.40.10">
    <property type="entry name" value="Urease, subunit C, domain 1"/>
    <property type="match status" value="1"/>
</dbReference>
<comment type="similarity">
    <text evidence="1 5">Belongs to the metallo-dependent hydrolases superfamily. NagA family.</text>
</comment>
<dbReference type="Gene3D" id="3.20.20.140">
    <property type="entry name" value="Metal-dependent hydrolases"/>
    <property type="match status" value="1"/>
</dbReference>
<comment type="cofactor">
    <cofactor evidence="7">
        <name>a divalent metal cation</name>
        <dbReference type="ChEBI" id="CHEBI:60240"/>
    </cofactor>
    <text evidence="7">Binds 1 divalent metal cation per subunit.</text>
</comment>
<dbReference type="PANTHER" id="PTHR11113:SF14">
    <property type="entry name" value="N-ACETYLGLUCOSAMINE-6-PHOSPHATE DEACETYLASE"/>
    <property type="match status" value="1"/>
</dbReference>
<dbReference type="NCBIfam" id="TIGR00221">
    <property type="entry name" value="nagA"/>
    <property type="match status" value="1"/>
</dbReference>
<reference evidence="9" key="1">
    <citation type="submission" date="2023-07" db="EMBL/GenBank/DDBJ databases">
        <title>Genomic Encyclopedia of Type Strains, Phase IV (KMG-IV): sequencing the most valuable type-strain genomes for metagenomic binning, comparative biology and taxonomic classification.</title>
        <authorList>
            <person name="Goeker M."/>
        </authorList>
    </citation>
    <scope>NUCLEOTIDE SEQUENCE</scope>
    <source>
        <strain evidence="9">DSM 24202</strain>
    </source>
</reference>
<gene>
    <name evidence="9" type="ORF">J3R75_001743</name>
</gene>
<dbReference type="SUPFAM" id="SSF51338">
    <property type="entry name" value="Composite domain of metallo-dependent hydrolases"/>
    <property type="match status" value="1"/>
</dbReference>
<evidence type="ECO:0000256" key="3">
    <source>
        <dbReference type="ARBA" id="ARBA00022801"/>
    </source>
</evidence>
<dbReference type="GO" id="GO:0008448">
    <property type="term" value="F:N-acetylglucosamine-6-phosphate deacetylase activity"/>
    <property type="evidence" value="ECO:0007669"/>
    <property type="project" value="UniProtKB-EC"/>
</dbReference>
<organism evidence="9 10">
    <name type="scientific">Oligosphaera ethanolica</name>
    <dbReference type="NCBI Taxonomy" id="760260"/>
    <lineage>
        <taxon>Bacteria</taxon>
        <taxon>Pseudomonadati</taxon>
        <taxon>Lentisphaerota</taxon>
        <taxon>Oligosphaeria</taxon>
        <taxon>Oligosphaerales</taxon>
        <taxon>Oligosphaeraceae</taxon>
        <taxon>Oligosphaera</taxon>
    </lineage>
</organism>
<dbReference type="EMBL" id="JAUSVL010000001">
    <property type="protein sequence ID" value="MDQ0289636.1"/>
    <property type="molecule type" value="Genomic_DNA"/>
</dbReference>